<dbReference type="EMBL" id="JAAAHW010003898">
    <property type="protein sequence ID" value="KAF9980142.1"/>
    <property type="molecule type" value="Genomic_DNA"/>
</dbReference>
<evidence type="ECO:0000313" key="3">
    <source>
        <dbReference type="Proteomes" id="UP000749646"/>
    </source>
</evidence>
<feature type="compositionally biased region" description="Polar residues" evidence="1">
    <location>
        <begin position="239"/>
        <end position="257"/>
    </location>
</feature>
<comment type="caution">
    <text evidence="2">The sequence shown here is derived from an EMBL/GenBank/DDBJ whole genome shotgun (WGS) entry which is preliminary data.</text>
</comment>
<name>A0A9P6JNV5_9FUNG</name>
<dbReference type="AlphaFoldDB" id="A0A9P6JNV5"/>
<proteinExistence type="predicted"/>
<feature type="region of interest" description="Disordered" evidence="1">
    <location>
        <begin position="87"/>
        <end position="155"/>
    </location>
</feature>
<keyword evidence="3" id="KW-1185">Reference proteome</keyword>
<reference evidence="2" key="1">
    <citation type="journal article" date="2020" name="Fungal Divers.">
        <title>Resolving the Mortierellaceae phylogeny through synthesis of multi-gene phylogenetics and phylogenomics.</title>
        <authorList>
            <person name="Vandepol N."/>
            <person name="Liber J."/>
            <person name="Desiro A."/>
            <person name="Na H."/>
            <person name="Kennedy M."/>
            <person name="Barry K."/>
            <person name="Grigoriev I.V."/>
            <person name="Miller A.N."/>
            <person name="O'Donnell K."/>
            <person name="Stajich J.E."/>
            <person name="Bonito G."/>
        </authorList>
    </citation>
    <scope>NUCLEOTIDE SEQUENCE</scope>
    <source>
        <strain evidence="2">MES-2147</strain>
    </source>
</reference>
<organism evidence="2 3">
    <name type="scientific">Modicella reniformis</name>
    <dbReference type="NCBI Taxonomy" id="1440133"/>
    <lineage>
        <taxon>Eukaryota</taxon>
        <taxon>Fungi</taxon>
        <taxon>Fungi incertae sedis</taxon>
        <taxon>Mucoromycota</taxon>
        <taxon>Mortierellomycotina</taxon>
        <taxon>Mortierellomycetes</taxon>
        <taxon>Mortierellales</taxon>
        <taxon>Mortierellaceae</taxon>
        <taxon>Modicella</taxon>
    </lineage>
</organism>
<accession>A0A9P6JNV5</accession>
<protein>
    <submittedName>
        <fullName evidence="2">Uncharacterized protein</fullName>
    </submittedName>
</protein>
<feature type="compositionally biased region" description="Low complexity" evidence="1">
    <location>
        <begin position="101"/>
        <end position="117"/>
    </location>
</feature>
<dbReference type="OrthoDB" id="162894at2759"/>
<feature type="region of interest" description="Disordered" evidence="1">
    <location>
        <begin position="167"/>
        <end position="266"/>
    </location>
</feature>
<evidence type="ECO:0000256" key="1">
    <source>
        <dbReference type="SAM" id="MobiDB-lite"/>
    </source>
</evidence>
<feature type="non-terminal residue" evidence="2">
    <location>
        <position position="389"/>
    </location>
</feature>
<dbReference type="Proteomes" id="UP000749646">
    <property type="component" value="Unassembled WGS sequence"/>
</dbReference>
<evidence type="ECO:0000313" key="2">
    <source>
        <dbReference type="EMBL" id="KAF9980142.1"/>
    </source>
</evidence>
<feature type="compositionally biased region" description="Low complexity" evidence="1">
    <location>
        <begin position="131"/>
        <end position="148"/>
    </location>
</feature>
<sequence length="389" mass="42456">MLHAEIIAQTRKAKLEKWRPDLCQLIAESRKESGPESNNVIPVSEKIVWVDWLEEYQAQKEARLLKLKDKSLSPALSLSVLTTSQDQAVSGDARSYHRSSGKSGISISSGGSLIPSGRRSKPPHGLRIDSRSPSGVSVSSHKSQQSSKGGLGPKLVNWWKSVRRKSMSLVQPRKAVESHSTSNESTKSKNRSHKKQKESGQAKTAGDLNPPPLPSKDVPISNAMYETSGAKPGPLVLTTALNQSESTSPTKSAGTKTSPREKPGLSIKVNMAPPLVRRSSVMVRTSSFSAGISAANAPEGSPQQPGLERSNKTIRSILEQCKADCDEEMRKIIDGLNEYVEKGLNYVEDLDSMADFTAQQLDQNEVEEIEGWIENSQMEMEEDAANQQL</sequence>
<gene>
    <name evidence="2" type="ORF">BGZ65_005494</name>
</gene>